<gene>
    <name evidence="2" type="ORF">ACFO26_10750</name>
</gene>
<accession>A0ABV9JFS7</accession>
<dbReference type="Proteomes" id="UP001595987">
    <property type="component" value="Unassembled WGS sequence"/>
</dbReference>
<dbReference type="PIRSF" id="PIRSF031653">
    <property type="entry name" value="UCP031653"/>
    <property type="match status" value="1"/>
</dbReference>
<name>A0ABV9JFS7_9LACT</name>
<evidence type="ECO:0000313" key="2">
    <source>
        <dbReference type="EMBL" id="MFC4653381.1"/>
    </source>
</evidence>
<evidence type="ECO:0000313" key="3">
    <source>
        <dbReference type="Proteomes" id="UP001595987"/>
    </source>
</evidence>
<organism evidence="2 3">
    <name type="scientific">Lactococcus nasutitermitis</name>
    <dbReference type="NCBI Taxonomy" id="1652957"/>
    <lineage>
        <taxon>Bacteria</taxon>
        <taxon>Bacillati</taxon>
        <taxon>Bacillota</taxon>
        <taxon>Bacilli</taxon>
        <taxon>Lactobacillales</taxon>
        <taxon>Streptococcaceae</taxon>
        <taxon>Lactococcus</taxon>
    </lineage>
</organism>
<dbReference type="InterPro" id="IPR016979">
    <property type="entry name" value="DUF2129"/>
</dbReference>
<evidence type="ECO:0000256" key="1">
    <source>
        <dbReference type="ARBA" id="ARBA00022490"/>
    </source>
</evidence>
<sequence length="110" mass="12894">MTDTIEMNTENSEKNIRPLEVPERIPIYVYSNSHKGSRQLTRFGDVNYTSQKAHYSVLYINQENLEATLEELKKLKFVKKIRVGHIKELNKNFSEAFAQTNSEVKQEMEL</sequence>
<protein>
    <submittedName>
        <fullName evidence="2">YlbG family protein</fullName>
    </submittedName>
</protein>
<reference evidence="3" key="1">
    <citation type="journal article" date="2019" name="Int. J. Syst. Evol. Microbiol.">
        <title>The Global Catalogue of Microorganisms (GCM) 10K type strain sequencing project: providing services to taxonomists for standard genome sequencing and annotation.</title>
        <authorList>
            <consortium name="The Broad Institute Genomics Platform"/>
            <consortium name="The Broad Institute Genome Sequencing Center for Infectious Disease"/>
            <person name="Wu L."/>
            <person name="Ma J."/>
        </authorList>
    </citation>
    <scope>NUCLEOTIDE SEQUENCE [LARGE SCALE GENOMIC DNA]</scope>
    <source>
        <strain evidence="3">CCUG 63287</strain>
    </source>
</reference>
<dbReference type="Pfam" id="PF09902">
    <property type="entry name" value="DUF2129"/>
    <property type="match status" value="1"/>
</dbReference>
<keyword evidence="1" id="KW-0963">Cytoplasm</keyword>
<keyword evidence="3" id="KW-1185">Reference proteome</keyword>
<dbReference type="RefSeq" id="WP_213536559.1">
    <property type="nucleotide sequence ID" value="NZ_BOVQ01000007.1"/>
</dbReference>
<proteinExistence type="predicted"/>
<comment type="caution">
    <text evidence="2">The sequence shown here is derived from an EMBL/GenBank/DDBJ whole genome shotgun (WGS) entry which is preliminary data.</text>
</comment>
<dbReference type="EMBL" id="JBHSGD010000010">
    <property type="protein sequence ID" value="MFC4653381.1"/>
    <property type="molecule type" value="Genomic_DNA"/>
</dbReference>